<dbReference type="AlphaFoldDB" id="D8JRU6"/>
<name>D8JRU6_HYPDA</name>
<dbReference type="KEGG" id="hdn:Hden_2367"/>
<organism evidence="2 3">
    <name type="scientific">Hyphomicrobium denitrificans (strain ATCC 51888 / DSM 1869 / NCIMB 11706 / TK 0415)</name>
    <dbReference type="NCBI Taxonomy" id="582899"/>
    <lineage>
        <taxon>Bacteria</taxon>
        <taxon>Pseudomonadati</taxon>
        <taxon>Pseudomonadota</taxon>
        <taxon>Alphaproteobacteria</taxon>
        <taxon>Hyphomicrobiales</taxon>
        <taxon>Hyphomicrobiaceae</taxon>
        <taxon>Hyphomicrobium</taxon>
    </lineage>
</organism>
<dbReference type="RefSeq" id="WP_013216323.1">
    <property type="nucleotide sequence ID" value="NC_014313.1"/>
</dbReference>
<proteinExistence type="predicted"/>
<reference evidence="3" key="1">
    <citation type="journal article" date="2011" name="J. Bacteriol.">
        <title>Genome sequences of eight morphologically diverse alphaproteobacteria.</title>
        <authorList>
            <consortium name="US DOE Joint Genome Institute"/>
            <person name="Brown P.J."/>
            <person name="Kysela D.T."/>
            <person name="Buechlein A."/>
            <person name="Hemmerich C."/>
            <person name="Brun Y.V."/>
        </authorList>
    </citation>
    <scope>NUCLEOTIDE SEQUENCE [LARGE SCALE GENOMIC DNA]</scope>
    <source>
        <strain evidence="3">ATCC 51888 / DSM 1869 / NCIB 11706 / TK 0415</strain>
    </source>
</reference>
<dbReference type="EMBL" id="CP002083">
    <property type="protein sequence ID" value="ADJ24164.1"/>
    <property type="molecule type" value="Genomic_DNA"/>
</dbReference>
<sequence length="137" mass="13998">MYAFAAGRSPAGVARAAIVPLLIAAAALGEAGCATDNNAYYSGAPANVSYVRQASAATEMEDDGLPSQAPPSANIRQLPDDPSEPYSRNYGGPNPAAIERKPVDKSAAAPLPAQAAIPADLPPAFRRQLAMAGYATE</sequence>
<dbReference type="STRING" id="582899.Hden_2367"/>
<accession>D8JRU6</accession>
<protein>
    <submittedName>
        <fullName evidence="2">Outer membrane adhesin like protein</fullName>
    </submittedName>
</protein>
<keyword evidence="3" id="KW-1185">Reference proteome</keyword>
<feature type="region of interest" description="Disordered" evidence="1">
    <location>
        <begin position="55"/>
        <end position="99"/>
    </location>
</feature>
<evidence type="ECO:0000256" key="1">
    <source>
        <dbReference type="SAM" id="MobiDB-lite"/>
    </source>
</evidence>
<dbReference type="HOGENOM" id="CLU_1862459_0_0_5"/>
<gene>
    <name evidence="2" type="ordered locus">Hden_2367</name>
</gene>
<evidence type="ECO:0000313" key="3">
    <source>
        <dbReference type="Proteomes" id="UP000002033"/>
    </source>
</evidence>
<dbReference type="OrthoDB" id="7933745at2"/>
<dbReference type="Proteomes" id="UP000002033">
    <property type="component" value="Chromosome"/>
</dbReference>
<evidence type="ECO:0000313" key="2">
    <source>
        <dbReference type="EMBL" id="ADJ24164.1"/>
    </source>
</evidence>